<dbReference type="EMBL" id="MN739317">
    <property type="protein sequence ID" value="QHS98463.1"/>
    <property type="molecule type" value="Genomic_DNA"/>
</dbReference>
<dbReference type="InterPro" id="IPR006166">
    <property type="entry name" value="ERCC4_domain"/>
</dbReference>
<dbReference type="GO" id="GO:0000712">
    <property type="term" value="P:resolution of meiotic recombination intermediates"/>
    <property type="evidence" value="ECO:0007669"/>
    <property type="project" value="TreeGrafter"/>
</dbReference>
<dbReference type="PANTHER" id="PTHR13451:SF0">
    <property type="entry name" value="CROSSOVER JUNCTION ENDONUCLEASE MUS81"/>
    <property type="match status" value="1"/>
</dbReference>
<dbReference type="GO" id="GO:0005634">
    <property type="term" value="C:nucleus"/>
    <property type="evidence" value="ECO:0007669"/>
    <property type="project" value="TreeGrafter"/>
</dbReference>
<dbReference type="GO" id="GO:0048257">
    <property type="term" value="F:3'-flap endonuclease activity"/>
    <property type="evidence" value="ECO:0007669"/>
    <property type="project" value="TreeGrafter"/>
</dbReference>
<evidence type="ECO:0000313" key="3">
    <source>
        <dbReference type="EMBL" id="QHS98463.1"/>
    </source>
</evidence>
<dbReference type="InterPro" id="IPR047416">
    <property type="entry name" value="XPF_nuclease_Mus81"/>
</dbReference>
<dbReference type="PANTHER" id="PTHR13451">
    <property type="entry name" value="CLASS II CROSSOVER JUNCTION ENDONUCLEASE MUS81"/>
    <property type="match status" value="1"/>
</dbReference>
<dbReference type="GO" id="GO:0000727">
    <property type="term" value="P:double-strand break repair via break-induced replication"/>
    <property type="evidence" value="ECO:0007669"/>
    <property type="project" value="TreeGrafter"/>
</dbReference>
<dbReference type="GO" id="GO:0008821">
    <property type="term" value="F:crossover junction DNA endonuclease activity"/>
    <property type="evidence" value="ECO:0007669"/>
    <property type="project" value="InterPro"/>
</dbReference>
<dbReference type="CDD" id="cd20074">
    <property type="entry name" value="XPF_nuclease_Mus81"/>
    <property type="match status" value="1"/>
</dbReference>
<dbReference type="GO" id="GO:0031573">
    <property type="term" value="P:mitotic intra-S DNA damage checkpoint signaling"/>
    <property type="evidence" value="ECO:0007669"/>
    <property type="project" value="TreeGrafter"/>
</dbReference>
<proteinExistence type="predicted"/>
<sequence>MKIKVDNRERSLIKLLNALKTQYDFNHIEIQIEKLDIGDIIIEKKDCELLIVERKSLNDLASSIKDGRYDEQSFRLSNYKIPNHNIVYLLEGNMFTWEDKRRKMQSKTLYTSMFSLNYFKGFSVIKTNDIMETAEYILRLTDKLSREKSKQAYYLQKQERIGQDKKYCEVVSKVKKNNITPENIGEIILSQIPGVNATTSMAVLKKYGSLYNLLKELDKNQSCLDNLKYESKSGEMRRISKTSIRNIVQYLLYQKSNVIKIAT</sequence>
<dbReference type="SMART" id="SM00891">
    <property type="entry name" value="ERCC4"/>
    <property type="match status" value="1"/>
</dbReference>
<dbReference type="InterPro" id="IPR033309">
    <property type="entry name" value="Mus81"/>
</dbReference>
<dbReference type="Pfam" id="PF02732">
    <property type="entry name" value="ERCC4"/>
    <property type="match status" value="1"/>
</dbReference>
<dbReference type="GO" id="GO:0003677">
    <property type="term" value="F:DNA binding"/>
    <property type="evidence" value="ECO:0007669"/>
    <property type="project" value="InterPro"/>
</dbReference>
<keyword evidence="1" id="KW-0378">Hydrolase</keyword>
<organism evidence="3">
    <name type="scientific">viral metagenome</name>
    <dbReference type="NCBI Taxonomy" id="1070528"/>
    <lineage>
        <taxon>unclassified sequences</taxon>
        <taxon>metagenomes</taxon>
        <taxon>organismal metagenomes</taxon>
    </lineage>
</organism>
<feature type="domain" description="ERCC4" evidence="2">
    <location>
        <begin position="2"/>
        <end position="94"/>
    </location>
</feature>
<name>A0A6C0C4L7_9ZZZZ</name>
<dbReference type="GO" id="GO:0048476">
    <property type="term" value="C:Holliday junction resolvase complex"/>
    <property type="evidence" value="ECO:0007669"/>
    <property type="project" value="TreeGrafter"/>
</dbReference>
<dbReference type="GO" id="GO:0006308">
    <property type="term" value="P:DNA catabolic process"/>
    <property type="evidence" value="ECO:0007669"/>
    <property type="project" value="InterPro"/>
</dbReference>
<evidence type="ECO:0000259" key="2">
    <source>
        <dbReference type="SMART" id="SM00891"/>
    </source>
</evidence>
<dbReference type="InterPro" id="IPR011335">
    <property type="entry name" value="Restrct_endonuc-II-like"/>
</dbReference>
<dbReference type="AlphaFoldDB" id="A0A6C0C4L7"/>
<reference evidence="3" key="1">
    <citation type="journal article" date="2020" name="Nature">
        <title>Giant virus diversity and host interactions through global metagenomics.</title>
        <authorList>
            <person name="Schulz F."/>
            <person name="Roux S."/>
            <person name="Paez-Espino D."/>
            <person name="Jungbluth S."/>
            <person name="Walsh D.A."/>
            <person name="Denef V.J."/>
            <person name="McMahon K.D."/>
            <person name="Konstantinidis K.T."/>
            <person name="Eloe-Fadrosh E.A."/>
            <person name="Kyrpides N.C."/>
            <person name="Woyke T."/>
        </authorList>
    </citation>
    <scope>NUCLEOTIDE SEQUENCE</scope>
    <source>
        <strain evidence="3">GVMAG-M-3300020185-18</strain>
    </source>
</reference>
<protein>
    <recommendedName>
        <fullName evidence="2">ERCC4 domain-containing protein</fullName>
    </recommendedName>
</protein>
<dbReference type="Gene3D" id="3.40.50.10130">
    <property type="match status" value="1"/>
</dbReference>
<evidence type="ECO:0000256" key="1">
    <source>
        <dbReference type="ARBA" id="ARBA00022801"/>
    </source>
</evidence>
<dbReference type="SUPFAM" id="SSF52980">
    <property type="entry name" value="Restriction endonuclease-like"/>
    <property type="match status" value="1"/>
</dbReference>
<accession>A0A6C0C4L7</accession>